<name>A0A6J4MXC7_9CHLR</name>
<feature type="domain" description="RNHCP" evidence="1">
    <location>
        <begin position="21"/>
        <end position="121"/>
    </location>
</feature>
<reference evidence="2" key="1">
    <citation type="submission" date="2020-02" db="EMBL/GenBank/DDBJ databases">
        <authorList>
            <person name="Meier V. D."/>
        </authorList>
    </citation>
    <scope>NUCLEOTIDE SEQUENCE</scope>
    <source>
        <strain evidence="2">AVDCRST_MAG93</strain>
    </source>
</reference>
<dbReference type="Pfam" id="PF12647">
    <property type="entry name" value="RNHCP"/>
    <property type="match status" value="1"/>
</dbReference>
<protein>
    <recommendedName>
        <fullName evidence="1">RNHCP domain-containing protein</fullName>
    </recommendedName>
</protein>
<gene>
    <name evidence="2" type="ORF">AVDCRST_MAG93-8261</name>
</gene>
<dbReference type="EMBL" id="CADCTR010002783">
    <property type="protein sequence ID" value="CAA9369228.1"/>
    <property type="molecule type" value="Genomic_DNA"/>
</dbReference>
<evidence type="ECO:0000259" key="1">
    <source>
        <dbReference type="Pfam" id="PF12647"/>
    </source>
</evidence>
<dbReference type="AlphaFoldDB" id="A0A6J4MXC7"/>
<sequence>MGQGRSTRNASRYGRMIDINQDFRCIHCGYMVPATYIVAGVRNRNHCPYCLWSRHLDWREAGDRLSACRAPMQPVGLTTKQSRNKYANERDGELMLVHECSECGVLDINRIAADDDAIKLMAVFEESAEWVMLHREALHKSNVTLLRDEDIDLVQRRLGIVEETVY</sequence>
<proteinExistence type="predicted"/>
<organism evidence="2">
    <name type="scientific">uncultured Chloroflexia bacterium</name>
    <dbReference type="NCBI Taxonomy" id="1672391"/>
    <lineage>
        <taxon>Bacteria</taxon>
        <taxon>Bacillati</taxon>
        <taxon>Chloroflexota</taxon>
        <taxon>Chloroflexia</taxon>
        <taxon>environmental samples</taxon>
    </lineage>
</organism>
<evidence type="ECO:0000313" key="2">
    <source>
        <dbReference type="EMBL" id="CAA9369228.1"/>
    </source>
</evidence>
<accession>A0A6J4MXC7</accession>
<dbReference type="InterPro" id="IPR024439">
    <property type="entry name" value="RNHCP"/>
</dbReference>